<dbReference type="SUPFAM" id="SSF56784">
    <property type="entry name" value="HAD-like"/>
    <property type="match status" value="1"/>
</dbReference>
<dbReference type="SFLD" id="SFLDS00003">
    <property type="entry name" value="Haloacid_Dehalogenase"/>
    <property type="match status" value="1"/>
</dbReference>
<reference evidence="2" key="1">
    <citation type="submission" date="2023-12" db="EMBL/GenBank/DDBJ databases">
        <title>Fervidustalea candida gen. nov., sp. nov., a novel member of the family Paenibacillaceae isolated from a geothermal area.</title>
        <authorList>
            <person name="Li W.-J."/>
            <person name="Jiao J.-Y."/>
            <person name="Chen Y."/>
        </authorList>
    </citation>
    <scope>NUCLEOTIDE SEQUENCE</scope>
    <source>
        <strain evidence="2">SYSU GA230002</strain>
    </source>
</reference>
<proteinExistence type="inferred from homology"/>
<accession>A0ABU5ZHL2</accession>
<protein>
    <submittedName>
        <fullName evidence="2">5'-3'-deoxyribonucleotidase</fullName>
    </submittedName>
</protein>
<dbReference type="PANTHER" id="PTHR16504">
    <property type="entry name" value="5'(3')-DEOXYRIBONUCLEOTIDASE"/>
    <property type="match status" value="1"/>
</dbReference>
<evidence type="ECO:0000313" key="3">
    <source>
        <dbReference type="Proteomes" id="UP001310386"/>
    </source>
</evidence>
<dbReference type="EMBL" id="JAYJLD010000003">
    <property type="protein sequence ID" value="MEB3100590.1"/>
    <property type="molecule type" value="Genomic_DNA"/>
</dbReference>
<gene>
    <name evidence="2" type="ORF">VF724_02825</name>
</gene>
<comment type="similarity">
    <text evidence="1">Belongs to the 5'(3')-deoxyribonucleotidase family.</text>
</comment>
<dbReference type="PANTHER" id="PTHR16504:SF4">
    <property type="entry name" value="5'(3')-DEOXYRIBONUCLEOTIDASE"/>
    <property type="match status" value="1"/>
</dbReference>
<sequence length="177" mass="20753">MRKSIGIDMDGVIADLHGKWLSCYNADYEDNLTPDTIRGARMVDCVKPECGEKIYEYFDQEHFFRDLDVMEGSQDVIRELSRQYDIYIVTAAMDVPMSFRAKFEWLKEHFAFIPESNFVFCGNKSIIGTDYLIDDHIRNLRGFKGQGLLYTAFHNLDVTEFIRVNNWREISEYFLGN</sequence>
<dbReference type="SFLD" id="SFLDG01146">
    <property type="entry name" value="C1.2.2"/>
    <property type="match status" value="1"/>
</dbReference>
<dbReference type="Gene3D" id="1.10.40.40">
    <property type="entry name" value="Deoxyribonucleotidase, domain 2"/>
    <property type="match status" value="1"/>
</dbReference>
<keyword evidence="3" id="KW-1185">Reference proteome</keyword>
<dbReference type="Pfam" id="PF06941">
    <property type="entry name" value="NT5C"/>
    <property type="match status" value="1"/>
</dbReference>
<dbReference type="InterPro" id="IPR023214">
    <property type="entry name" value="HAD_sf"/>
</dbReference>
<dbReference type="Gene3D" id="3.40.50.1000">
    <property type="entry name" value="HAD superfamily/HAD-like"/>
    <property type="match status" value="1"/>
</dbReference>
<name>A0ABU5ZHL2_9BACL</name>
<evidence type="ECO:0000313" key="2">
    <source>
        <dbReference type="EMBL" id="MEB3100590.1"/>
    </source>
</evidence>
<dbReference type="RefSeq" id="WP_371752707.1">
    <property type="nucleotide sequence ID" value="NZ_JAYJLD010000003.1"/>
</dbReference>
<comment type="caution">
    <text evidence="2">The sequence shown here is derived from an EMBL/GenBank/DDBJ whole genome shotgun (WGS) entry which is preliminary data.</text>
</comment>
<dbReference type="InterPro" id="IPR010708">
    <property type="entry name" value="5'(3')-deoxyribonucleotidase"/>
</dbReference>
<dbReference type="Proteomes" id="UP001310386">
    <property type="component" value="Unassembled WGS sequence"/>
</dbReference>
<dbReference type="InterPro" id="IPR036412">
    <property type="entry name" value="HAD-like_sf"/>
</dbReference>
<organism evidence="2 3">
    <name type="scientific">Ferviditalea candida</name>
    <dbReference type="NCBI Taxonomy" id="3108399"/>
    <lineage>
        <taxon>Bacteria</taxon>
        <taxon>Bacillati</taxon>
        <taxon>Bacillota</taxon>
        <taxon>Bacilli</taxon>
        <taxon>Bacillales</taxon>
        <taxon>Paenibacillaceae</taxon>
        <taxon>Ferviditalea</taxon>
    </lineage>
</organism>
<evidence type="ECO:0000256" key="1">
    <source>
        <dbReference type="ARBA" id="ARBA00009589"/>
    </source>
</evidence>
<dbReference type="SFLD" id="SFLDG01126">
    <property type="entry name" value="C1.2:_Nucleotidase_Like"/>
    <property type="match status" value="1"/>
</dbReference>